<gene>
    <name evidence="5" type="ORF">GCM10007860_16740</name>
</gene>
<evidence type="ECO:0000256" key="1">
    <source>
        <dbReference type="ARBA" id="ARBA00022801"/>
    </source>
</evidence>
<feature type="compositionally biased region" description="Basic and acidic residues" evidence="2">
    <location>
        <begin position="76"/>
        <end position="89"/>
    </location>
</feature>
<dbReference type="SMART" id="SM00495">
    <property type="entry name" value="ChtBD3"/>
    <property type="match status" value="1"/>
</dbReference>
<dbReference type="RefSeq" id="WP_026262731.1">
    <property type="nucleotide sequence ID" value="NZ_BSOZ01000020.1"/>
</dbReference>
<dbReference type="EMBL" id="BSOZ01000020">
    <property type="protein sequence ID" value="GLS04527.1"/>
    <property type="molecule type" value="Genomic_DNA"/>
</dbReference>
<organism evidence="5 6">
    <name type="scientific">Chitiniphilus shinanonensis</name>
    <dbReference type="NCBI Taxonomy" id="553088"/>
    <lineage>
        <taxon>Bacteria</taxon>
        <taxon>Pseudomonadati</taxon>
        <taxon>Pseudomonadota</taxon>
        <taxon>Betaproteobacteria</taxon>
        <taxon>Neisseriales</taxon>
        <taxon>Chitinibacteraceae</taxon>
        <taxon>Chitiniphilus</taxon>
    </lineage>
</organism>
<keyword evidence="3" id="KW-0732">Signal</keyword>
<dbReference type="SUPFAM" id="SSF51055">
    <property type="entry name" value="Carbohydrate binding domain"/>
    <property type="match status" value="2"/>
</dbReference>
<dbReference type="Gene3D" id="2.10.10.20">
    <property type="entry name" value="Carbohydrate-binding module superfamily 5/12"/>
    <property type="match status" value="2"/>
</dbReference>
<feature type="signal peptide" evidence="3">
    <location>
        <begin position="1"/>
        <end position="23"/>
    </location>
</feature>
<evidence type="ECO:0000256" key="3">
    <source>
        <dbReference type="SAM" id="SignalP"/>
    </source>
</evidence>
<evidence type="ECO:0000313" key="6">
    <source>
        <dbReference type="Proteomes" id="UP001156836"/>
    </source>
</evidence>
<feature type="region of interest" description="Disordered" evidence="2">
    <location>
        <begin position="66"/>
        <end position="102"/>
    </location>
</feature>
<comment type="caution">
    <text evidence="5">The sequence shown here is derived from an EMBL/GenBank/DDBJ whole genome shotgun (WGS) entry which is preliminary data.</text>
</comment>
<accession>A0ABQ6BSW4</accession>
<reference evidence="6" key="1">
    <citation type="journal article" date="2019" name="Int. J. Syst. Evol. Microbiol.">
        <title>The Global Catalogue of Microorganisms (GCM) 10K type strain sequencing project: providing services to taxonomists for standard genome sequencing and annotation.</title>
        <authorList>
            <consortium name="The Broad Institute Genomics Platform"/>
            <consortium name="The Broad Institute Genome Sequencing Center for Infectious Disease"/>
            <person name="Wu L."/>
            <person name="Ma J."/>
        </authorList>
    </citation>
    <scope>NUCLEOTIDE SEQUENCE [LARGE SCALE GENOMIC DNA]</scope>
    <source>
        <strain evidence="6">NBRC 104970</strain>
    </source>
</reference>
<dbReference type="InterPro" id="IPR036573">
    <property type="entry name" value="CBM_sf_5/12"/>
</dbReference>
<feature type="compositionally biased region" description="Acidic residues" evidence="2">
    <location>
        <begin position="90"/>
        <end position="99"/>
    </location>
</feature>
<dbReference type="Proteomes" id="UP001156836">
    <property type="component" value="Unassembled WGS sequence"/>
</dbReference>
<keyword evidence="6" id="KW-1185">Reference proteome</keyword>
<evidence type="ECO:0000259" key="4">
    <source>
        <dbReference type="SMART" id="SM00495"/>
    </source>
</evidence>
<evidence type="ECO:0000256" key="2">
    <source>
        <dbReference type="SAM" id="MobiDB-lite"/>
    </source>
</evidence>
<feature type="domain" description="Chitin-binding type-3" evidence="4">
    <location>
        <begin position="24"/>
        <end position="72"/>
    </location>
</feature>
<keyword evidence="1" id="KW-0378">Hydrolase</keyword>
<name>A0ABQ6BSW4_9NEIS</name>
<proteinExistence type="predicted"/>
<dbReference type="Pfam" id="PF02839">
    <property type="entry name" value="CBM_5_12"/>
    <property type="match status" value="1"/>
</dbReference>
<feature type="chain" id="PRO_5045748704" description="Chitin-binding type-3 domain-containing protein" evidence="3">
    <location>
        <begin position="24"/>
        <end position="168"/>
    </location>
</feature>
<evidence type="ECO:0000313" key="5">
    <source>
        <dbReference type="EMBL" id="GLS04527.1"/>
    </source>
</evidence>
<dbReference type="InterPro" id="IPR003610">
    <property type="entry name" value="CBM5/12"/>
</dbReference>
<protein>
    <recommendedName>
        <fullName evidence="4">Chitin-binding type-3 domain-containing protein</fullName>
    </recommendedName>
</protein>
<dbReference type="CDD" id="cd12214">
    <property type="entry name" value="ChiA1_BD"/>
    <property type="match status" value="1"/>
</dbReference>
<sequence>MKRTYLLTALGLAAVLLVGQASAAPQWREGREYRTGEIVVYHGKPYRVLQSHTAWRGAGWTPQAAPSLWEPVGKGRWRDDGRRYGRDRDHDDDDWDDDDRWDRDDDRPWLRKPDWRPVVWERGHHYRKGEWVWYEGNAYRAQRDVNSGVSLNWKPHAAPEVWLRVSLP</sequence>